<sequence>MLAHAYTLDYADDDYVLNESLGQVNLLDNSTGTFVKQIASFNCDKIGKNMNHVSVEYYFESPETNSIKSTKNRVPLISSVTFLNDAPNIMAIFTDLTFSTYKYKKYRNYKNGKNMFVSVFEKNKHIIYNGANCSLFINRDLSKVPIALFMNVFDSTSETCESLPEYKIIAKNDKYTKIEINNRFNFDFYESLLYQKNNDCVKFIWMILDEGTKNIEITDIFDIDAENTKMLKNKYGDVIQDIIEINASKFKLNRFFQRFQIKNVFPKNICKWFVDEAEKYVTVNGWETNNFNNYKTSDIKLSRLTTIHEYFLKYELEKVIELIEHSYSLPKETKFDITDLSIIKYSNELVSGLGKHTDSAFITFNISLNSQFEYEGGGTYFDDGLTFQNDIGDVLIHCGKIEHIGLPVKKGARYILVGFINIKYEA</sequence>
<dbReference type="GO" id="GO:0005506">
    <property type="term" value="F:iron ion binding"/>
    <property type="evidence" value="ECO:0007669"/>
    <property type="project" value="InterPro"/>
</dbReference>
<evidence type="ECO:0000256" key="4">
    <source>
        <dbReference type="ARBA" id="ARBA00023002"/>
    </source>
</evidence>
<dbReference type="GO" id="GO:0051213">
    <property type="term" value="F:dioxygenase activity"/>
    <property type="evidence" value="ECO:0007669"/>
    <property type="project" value="UniProtKB-KW"/>
</dbReference>
<keyword evidence="4" id="KW-0560">Oxidoreductase</keyword>
<dbReference type="SMART" id="SM00702">
    <property type="entry name" value="P4Hc"/>
    <property type="match status" value="1"/>
</dbReference>
<dbReference type="InterPro" id="IPR005123">
    <property type="entry name" value="Oxoglu/Fe-dep_dioxygenase_dom"/>
</dbReference>
<dbReference type="PROSITE" id="PS51471">
    <property type="entry name" value="FE2OG_OXY"/>
    <property type="match status" value="1"/>
</dbReference>
<organism evidence="7">
    <name type="scientific">viral metagenome</name>
    <dbReference type="NCBI Taxonomy" id="1070528"/>
    <lineage>
        <taxon>unclassified sequences</taxon>
        <taxon>metagenomes</taxon>
        <taxon>organismal metagenomes</taxon>
    </lineage>
</organism>
<evidence type="ECO:0000313" key="7">
    <source>
        <dbReference type="EMBL" id="QHS87602.1"/>
    </source>
</evidence>
<dbReference type="GO" id="GO:0031418">
    <property type="term" value="F:L-ascorbic acid binding"/>
    <property type="evidence" value="ECO:0007669"/>
    <property type="project" value="InterPro"/>
</dbReference>
<dbReference type="AlphaFoldDB" id="A0A6C0B6C2"/>
<feature type="domain" description="Fe2OG dioxygenase" evidence="6">
    <location>
        <begin position="336"/>
        <end position="422"/>
    </location>
</feature>
<evidence type="ECO:0000259" key="6">
    <source>
        <dbReference type="PROSITE" id="PS51471"/>
    </source>
</evidence>
<keyword evidence="2" id="KW-0479">Metal-binding</keyword>
<keyword evidence="5" id="KW-0408">Iron</keyword>
<name>A0A6C0B6C2_9ZZZZ</name>
<evidence type="ECO:0000256" key="5">
    <source>
        <dbReference type="ARBA" id="ARBA00023004"/>
    </source>
</evidence>
<keyword evidence="3" id="KW-0223">Dioxygenase</keyword>
<dbReference type="EMBL" id="MN739083">
    <property type="protein sequence ID" value="QHS87602.1"/>
    <property type="molecule type" value="Genomic_DNA"/>
</dbReference>
<evidence type="ECO:0000256" key="1">
    <source>
        <dbReference type="ARBA" id="ARBA00001961"/>
    </source>
</evidence>
<protein>
    <recommendedName>
        <fullName evidence="6">Fe2OG dioxygenase domain-containing protein</fullName>
    </recommendedName>
</protein>
<evidence type="ECO:0000256" key="2">
    <source>
        <dbReference type="ARBA" id="ARBA00022723"/>
    </source>
</evidence>
<proteinExistence type="predicted"/>
<comment type="cofactor">
    <cofactor evidence="1">
        <name>L-ascorbate</name>
        <dbReference type="ChEBI" id="CHEBI:38290"/>
    </cofactor>
</comment>
<dbReference type="GO" id="GO:0016705">
    <property type="term" value="F:oxidoreductase activity, acting on paired donors, with incorporation or reduction of molecular oxygen"/>
    <property type="evidence" value="ECO:0007669"/>
    <property type="project" value="InterPro"/>
</dbReference>
<reference evidence="7" key="1">
    <citation type="journal article" date="2020" name="Nature">
        <title>Giant virus diversity and host interactions through global metagenomics.</title>
        <authorList>
            <person name="Schulz F."/>
            <person name="Roux S."/>
            <person name="Paez-Espino D."/>
            <person name="Jungbluth S."/>
            <person name="Walsh D.A."/>
            <person name="Denef V.J."/>
            <person name="McMahon K.D."/>
            <person name="Konstantinidis K.T."/>
            <person name="Eloe-Fadrosh E.A."/>
            <person name="Kyrpides N.C."/>
            <person name="Woyke T."/>
        </authorList>
    </citation>
    <scope>NUCLEOTIDE SEQUENCE</scope>
    <source>
        <strain evidence="7">GVMAG-M-3300010157-4</strain>
    </source>
</reference>
<accession>A0A6C0B6C2</accession>
<dbReference type="InterPro" id="IPR006620">
    <property type="entry name" value="Pro_4_hyd_alph"/>
</dbReference>
<dbReference type="Gene3D" id="2.60.120.620">
    <property type="entry name" value="q2cbj1_9rhob like domain"/>
    <property type="match status" value="1"/>
</dbReference>
<evidence type="ECO:0000256" key="3">
    <source>
        <dbReference type="ARBA" id="ARBA00022964"/>
    </source>
</evidence>